<evidence type="ECO:0000256" key="4">
    <source>
        <dbReference type="ARBA" id="ARBA00023125"/>
    </source>
</evidence>
<dbReference type="OrthoDB" id="9808770at2"/>
<evidence type="ECO:0000313" key="8">
    <source>
        <dbReference type="Proteomes" id="UP000295188"/>
    </source>
</evidence>
<gene>
    <name evidence="7" type="ORF">EDC37_12030</name>
</gene>
<evidence type="ECO:0000259" key="6">
    <source>
        <dbReference type="PROSITE" id="PS50949"/>
    </source>
</evidence>
<dbReference type="PANTHER" id="PTHR46577">
    <property type="entry name" value="HTH-TYPE TRANSCRIPTIONAL REGULATORY PROTEIN GABR"/>
    <property type="match status" value="1"/>
</dbReference>
<evidence type="ECO:0000256" key="5">
    <source>
        <dbReference type="ARBA" id="ARBA00023163"/>
    </source>
</evidence>
<dbReference type="Pfam" id="PF00155">
    <property type="entry name" value="Aminotran_1_2"/>
    <property type="match status" value="1"/>
</dbReference>
<feature type="domain" description="HTH gntR-type" evidence="6">
    <location>
        <begin position="19"/>
        <end position="87"/>
    </location>
</feature>
<dbReference type="Gene3D" id="3.40.640.10">
    <property type="entry name" value="Type I PLP-dependent aspartate aminotransferase-like (Major domain)"/>
    <property type="match status" value="1"/>
</dbReference>
<organism evidence="7 8">
    <name type="scientific">Pectinatus cerevisiiphilus</name>
    <dbReference type="NCBI Taxonomy" id="86956"/>
    <lineage>
        <taxon>Bacteria</taxon>
        <taxon>Bacillati</taxon>
        <taxon>Bacillota</taxon>
        <taxon>Negativicutes</taxon>
        <taxon>Selenomonadales</taxon>
        <taxon>Selenomonadaceae</taxon>
        <taxon>Pectinatus</taxon>
    </lineage>
</organism>
<evidence type="ECO:0000256" key="1">
    <source>
        <dbReference type="ARBA" id="ARBA00005384"/>
    </source>
</evidence>
<dbReference type="AlphaFoldDB" id="A0A4R3K2Y0"/>
<evidence type="ECO:0000313" key="7">
    <source>
        <dbReference type="EMBL" id="TCS76785.1"/>
    </source>
</evidence>
<evidence type="ECO:0000256" key="3">
    <source>
        <dbReference type="ARBA" id="ARBA00023015"/>
    </source>
</evidence>
<keyword evidence="2" id="KW-0663">Pyridoxal phosphate</keyword>
<dbReference type="InterPro" id="IPR000524">
    <property type="entry name" value="Tscrpt_reg_HTH_GntR"/>
</dbReference>
<dbReference type="InterPro" id="IPR051446">
    <property type="entry name" value="HTH_trans_reg/aminotransferase"/>
</dbReference>
<dbReference type="InterPro" id="IPR036388">
    <property type="entry name" value="WH-like_DNA-bd_sf"/>
</dbReference>
<dbReference type="Pfam" id="PF00392">
    <property type="entry name" value="GntR"/>
    <property type="match status" value="1"/>
</dbReference>
<dbReference type="InterPro" id="IPR015424">
    <property type="entry name" value="PyrdxlP-dep_Trfase"/>
</dbReference>
<comment type="caution">
    <text evidence="7">The sequence shown here is derived from an EMBL/GenBank/DDBJ whole genome shotgun (WGS) entry which is preliminary data.</text>
</comment>
<dbReference type="PROSITE" id="PS50949">
    <property type="entry name" value="HTH_GNTR"/>
    <property type="match status" value="1"/>
</dbReference>
<dbReference type="SUPFAM" id="SSF46785">
    <property type="entry name" value="Winged helix' DNA-binding domain"/>
    <property type="match status" value="1"/>
</dbReference>
<dbReference type="RefSeq" id="WP_132551257.1">
    <property type="nucleotide sequence ID" value="NZ_SMAA01000020.1"/>
</dbReference>
<dbReference type="GO" id="GO:0003824">
    <property type="term" value="F:catalytic activity"/>
    <property type="evidence" value="ECO:0007669"/>
    <property type="project" value="UniProtKB-ARBA"/>
</dbReference>
<sequence>MIDNLNDFVSIQLVKNAKEALYIQLYNKLLKLIRERRLPPGTKLPSVRKLANCLSINAGTVVNAYRELEKNGFIFSSAGSGSYVSEHPLGVHSAVDYEVDTAKIYSTELLAPIKNTSAINMRSISLNPDIVSVSELKKVLIKILDRDQGRAFTYQESQGFFPLRESIAEYLKSNGIKTNAQNLQIISGAQQGIDIAARTLLNHGDYVFTETPTYPGAVAAFLARGAKIIDIPLEEDGIDLNLLESQLRKFHPKLIYVMPILQNPSGCSYSLKKRNRLLSLAHYYNTFILEDDYISELSYQTVPLSPLKSLDRDDRIIYIKSFSKIFMPGLRLAFLNMPECLSKKLLKVKYIADISTSGFTQRIFDLYLREGLWQKHVNDIRRIYNAQFDFAYNTAKQYLPAEVTWHNPHGGLSFWLKLPKRINAGELCSAAEKNNLLLTDGTGFYPHHTDTHHIRISFAALSLQQIETGMRILGKLLSTKDTPIK</sequence>
<dbReference type="GO" id="GO:0003700">
    <property type="term" value="F:DNA-binding transcription factor activity"/>
    <property type="evidence" value="ECO:0007669"/>
    <property type="project" value="InterPro"/>
</dbReference>
<protein>
    <submittedName>
        <fullName evidence="7">GntR family transcriptional regulator</fullName>
    </submittedName>
</protein>
<dbReference type="PANTHER" id="PTHR46577:SF1">
    <property type="entry name" value="HTH-TYPE TRANSCRIPTIONAL REGULATORY PROTEIN GABR"/>
    <property type="match status" value="1"/>
</dbReference>
<dbReference type="InterPro" id="IPR015422">
    <property type="entry name" value="PyrdxlP-dep_Trfase_small"/>
</dbReference>
<dbReference type="Proteomes" id="UP000295188">
    <property type="component" value="Unassembled WGS sequence"/>
</dbReference>
<evidence type="ECO:0000256" key="2">
    <source>
        <dbReference type="ARBA" id="ARBA00022898"/>
    </source>
</evidence>
<dbReference type="Gene3D" id="3.90.1150.10">
    <property type="entry name" value="Aspartate Aminotransferase, domain 1"/>
    <property type="match status" value="1"/>
</dbReference>
<proteinExistence type="inferred from homology"/>
<dbReference type="CDD" id="cd07377">
    <property type="entry name" value="WHTH_GntR"/>
    <property type="match status" value="1"/>
</dbReference>
<reference evidence="7 8" key="1">
    <citation type="submission" date="2019-03" db="EMBL/GenBank/DDBJ databases">
        <title>Genomic Encyclopedia of Type Strains, Phase IV (KMG-IV): sequencing the most valuable type-strain genomes for metagenomic binning, comparative biology and taxonomic classification.</title>
        <authorList>
            <person name="Goeker M."/>
        </authorList>
    </citation>
    <scope>NUCLEOTIDE SEQUENCE [LARGE SCALE GENOMIC DNA]</scope>
    <source>
        <strain evidence="7 8">DSM 20467</strain>
    </source>
</reference>
<keyword evidence="8" id="KW-1185">Reference proteome</keyword>
<dbReference type="CDD" id="cd00609">
    <property type="entry name" value="AAT_like"/>
    <property type="match status" value="1"/>
</dbReference>
<dbReference type="InterPro" id="IPR036390">
    <property type="entry name" value="WH_DNA-bd_sf"/>
</dbReference>
<dbReference type="GO" id="GO:0003677">
    <property type="term" value="F:DNA binding"/>
    <property type="evidence" value="ECO:0007669"/>
    <property type="project" value="UniProtKB-KW"/>
</dbReference>
<keyword evidence="4" id="KW-0238">DNA-binding</keyword>
<dbReference type="GO" id="GO:0030170">
    <property type="term" value="F:pyridoxal phosphate binding"/>
    <property type="evidence" value="ECO:0007669"/>
    <property type="project" value="InterPro"/>
</dbReference>
<dbReference type="EMBL" id="SMAA01000020">
    <property type="protein sequence ID" value="TCS76785.1"/>
    <property type="molecule type" value="Genomic_DNA"/>
</dbReference>
<accession>A0A4R3K2Y0</accession>
<dbReference type="SUPFAM" id="SSF53383">
    <property type="entry name" value="PLP-dependent transferases"/>
    <property type="match status" value="1"/>
</dbReference>
<dbReference type="SMART" id="SM00345">
    <property type="entry name" value="HTH_GNTR"/>
    <property type="match status" value="1"/>
</dbReference>
<dbReference type="InterPro" id="IPR015421">
    <property type="entry name" value="PyrdxlP-dep_Trfase_major"/>
</dbReference>
<dbReference type="InterPro" id="IPR004839">
    <property type="entry name" value="Aminotransferase_I/II_large"/>
</dbReference>
<name>A0A4R3K2Y0_9FIRM</name>
<keyword evidence="3" id="KW-0805">Transcription regulation</keyword>
<comment type="similarity">
    <text evidence="1">In the C-terminal section; belongs to the class-I pyridoxal-phosphate-dependent aminotransferase family.</text>
</comment>
<keyword evidence="5" id="KW-0804">Transcription</keyword>
<dbReference type="Gene3D" id="1.10.10.10">
    <property type="entry name" value="Winged helix-like DNA-binding domain superfamily/Winged helix DNA-binding domain"/>
    <property type="match status" value="1"/>
</dbReference>